<feature type="compositionally biased region" description="Basic and acidic residues" evidence="1">
    <location>
        <begin position="114"/>
        <end position="138"/>
    </location>
</feature>
<evidence type="ECO:0000313" key="2">
    <source>
        <dbReference type="EMBL" id="MEJ2890523.1"/>
    </source>
</evidence>
<sequence>MTTDPEPSLSIIDTLWGTVVRTRSVAGLATALRLRRIVLRRVDLVVLDLWATSFAESTVVGAVADLAAGLQARGVVLRVVRSPRTPEALVASAGAPVYASLAEALGMPPSPSDPRLDGPSDRTVRSSPPGDRRSRRDGSGPVPPPPGDPARTRPAPLQVPHARRPEDT</sequence>
<reference evidence="2 3" key="1">
    <citation type="submission" date="2024-03" db="EMBL/GenBank/DDBJ databases">
        <title>Actinomycetospora sp. OC33-EN06, a novel actinomycete isolated from wild orchid (Aerides multiflora).</title>
        <authorList>
            <person name="Suriyachadkun C."/>
        </authorList>
    </citation>
    <scope>NUCLEOTIDE SEQUENCE [LARGE SCALE GENOMIC DNA]</scope>
    <source>
        <strain evidence="2 3">OC33-EN06</strain>
    </source>
</reference>
<gene>
    <name evidence="2" type="ORF">WCD41_28975</name>
</gene>
<evidence type="ECO:0008006" key="4">
    <source>
        <dbReference type="Google" id="ProtNLM"/>
    </source>
</evidence>
<accession>A0ABU8NDN0</accession>
<keyword evidence="3" id="KW-1185">Reference proteome</keyword>
<comment type="caution">
    <text evidence="2">The sequence shown here is derived from an EMBL/GenBank/DDBJ whole genome shotgun (WGS) entry which is preliminary data.</text>
</comment>
<name>A0ABU8NDN0_9PSEU</name>
<evidence type="ECO:0000313" key="3">
    <source>
        <dbReference type="Proteomes" id="UP001370100"/>
    </source>
</evidence>
<dbReference type="EMBL" id="JBBEGL010000014">
    <property type="protein sequence ID" value="MEJ2890523.1"/>
    <property type="molecule type" value="Genomic_DNA"/>
</dbReference>
<dbReference type="Proteomes" id="UP001370100">
    <property type="component" value="Unassembled WGS sequence"/>
</dbReference>
<protein>
    <recommendedName>
        <fullName evidence="4">STAS domain-containing protein</fullName>
    </recommendedName>
</protein>
<dbReference type="RefSeq" id="WP_337718722.1">
    <property type="nucleotide sequence ID" value="NZ_JBBEGL010000014.1"/>
</dbReference>
<feature type="region of interest" description="Disordered" evidence="1">
    <location>
        <begin position="104"/>
        <end position="168"/>
    </location>
</feature>
<proteinExistence type="predicted"/>
<organism evidence="2 3">
    <name type="scientific">Actinomycetospora aeridis</name>
    <dbReference type="NCBI Taxonomy" id="3129231"/>
    <lineage>
        <taxon>Bacteria</taxon>
        <taxon>Bacillati</taxon>
        <taxon>Actinomycetota</taxon>
        <taxon>Actinomycetes</taxon>
        <taxon>Pseudonocardiales</taxon>
        <taxon>Pseudonocardiaceae</taxon>
        <taxon>Actinomycetospora</taxon>
    </lineage>
</organism>
<evidence type="ECO:0000256" key="1">
    <source>
        <dbReference type="SAM" id="MobiDB-lite"/>
    </source>
</evidence>